<protein>
    <recommendedName>
        <fullName evidence="6">Exodeoxyribonuclease VII small subunit</fullName>
        <ecNumber evidence="6">3.1.11.6</ecNumber>
    </recommendedName>
</protein>
<dbReference type="Proteomes" id="UP000749010">
    <property type="component" value="Unassembled WGS sequence"/>
</dbReference>
<reference evidence="7 8" key="1">
    <citation type="submission" date="2019-03" db="EMBL/GenBank/DDBJ databases">
        <title>Metabolic reconstructions from genomes of highly enriched 'Candidatus Accumulibacter' and 'Candidatus Competibacter' bioreactor populations.</title>
        <authorList>
            <person name="Annavajhala M.K."/>
            <person name="Welles L."/>
            <person name="Abbas B."/>
            <person name="Sorokin D."/>
            <person name="Park H."/>
            <person name="Van Loosdrecht M."/>
            <person name="Chandran K."/>
        </authorList>
    </citation>
    <scope>NUCLEOTIDE SEQUENCE [LARGE SCALE GENOMIC DNA]</scope>
    <source>
        <strain evidence="7 8">SBR_S</strain>
    </source>
</reference>
<dbReference type="SUPFAM" id="SSF116842">
    <property type="entry name" value="XseB-like"/>
    <property type="match status" value="1"/>
</dbReference>
<evidence type="ECO:0000256" key="5">
    <source>
        <dbReference type="ARBA" id="ARBA00022839"/>
    </source>
</evidence>
<evidence type="ECO:0000256" key="6">
    <source>
        <dbReference type="NCBIfam" id="TIGR01280"/>
    </source>
</evidence>
<proteinExistence type="inferred from homology"/>
<evidence type="ECO:0000256" key="3">
    <source>
        <dbReference type="ARBA" id="ARBA00022722"/>
    </source>
</evidence>
<dbReference type="Pfam" id="PF02609">
    <property type="entry name" value="Exonuc_VII_S"/>
    <property type="match status" value="1"/>
</dbReference>
<dbReference type="InterPro" id="IPR003761">
    <property type="entry name" value="Exonuc_VII_S"/>
</dbReference>
<evidence type="ECO:0000313" key="7">
    <source>
        <dbReference type="EMBL" id="NMQ27344.1"/>
    </source>
</evidence>
<dbReference type="EMBL" id="SPMY01000017">
    <property type="protein sequence ID" value="NMQ27344.1"/>
    <property type="molecule type" value="Genomic_DNA"/>
</dbReference>
<dbReference type="PIRSF" id="PIRSF006488">
    <property type="entry name" value="Exonuc_VII_S"/>
    <property type="match status" value="1"/>
</dbReference>
<gene>
    <name evidence="7" type="primary">xseB</name>
    <name evidence="7" type="ORF">E4Q23_05980</name>
</gene>
<organism evidence="7 8">
    <name type="scientific">Candidatus Accumulibacter phosphatis</name>
    <dbReference type="NCBI Taxonomy" id="327160"/>
    <lineage>
        <taxon>Bacteria</taxon>
        <taxon>Pseudomonadati</taxon>
        <taxon>Pseudomonadota</taxon>
        <taxon>Betaproteobacteria</taxon>
        <taxon>Candidatus Accumulibacter</taxon>
    </lineage>
</organism>
<keyword evidence="3" id="KW-0540">Nuclease</keyword>
<keyword evidence="8" id="KW-1185">Reference proteome</keyword>
<accession>A0ABX1TSW3</accession>
<dbReference type="Gene3D" id="1.10.287.1040">
    <property type="entry name" value="Exonuclease VII, small subunit"/>
    <property type="match status" value="1"/>
</dbReference>
<dbReference type="NCBIfam" id="TIGR01280">
    <property type="entry name" value="xseB"/>
    <property type="match status" value="1"/>
</dbReference>
<dbReference type="GO" id="GO:0008855">
    <property type="term" value="F:exodeoxyribonuclease VII activity"/>
    <property type="evidence" value="ECO:0007669"/>
    <property type="project" value="UniProtKB-EC"/>
</dbReference>
<comment type="caution">
    <text evidence="7">The sequence shown here is derived from an EMBL/GenBank/DDBJ whole genome shotgun (WGS) entry which is preliminary data.</text>
</comment>
<keyword evidence="2" id="KW-0963">Cytoplasm</keyword>
<evidence type="ECO:0000256" key="4">
    <source>
        <dbReference type="ARBA" id="ARBA00022801"/>
    </source>
</evidence>
<evidence type="ECO:0000256" key="2">
    <source>
        <dbReference type="ARBA" id="ARBA00022490"/>
    </source>
</evidence>
<evidence type="ECO:0000313" key="8">
    <source>
        <dbReference type="Proteomes" id="UP000749010"/>
    </source>
</evidence>
<name>A0ABX1TSW3_9PROT</name>
<dbReference type="PANTHER" id="PTHR34137">
    <property type="entry name" value="EXODEOXYRIBONUCLEASE 7 SMALL SUBUNIT"/>
    <property type="match status" value="1"/>
</dbReference>
<dbReference type="EC" id="3.1.11.6" evidence="6"/>
<keyword evidence="5" id="KW-0269">Exonuclease</keyword>
<evidence type="ECO:0000256" key="1">
    <source>
        <dbReference type="ARBA" id="ARBA00009998"/>
    </source>
</evidence>
<keyword evidence="4 7" id="KW-0378">Hydrolase</keyword>
<sequence>MEGGRLPLEESLAAYRRGSELLTHCQQQLSNAEAQIQVLENGALRAFEPTGGEAK</sequence>
<comment type="similarity">
    <text evidence="1">Belongs to the XseB family.</text>
</comment>
<dbReference type="PANTHER" id="PTHR34137:SF1">
    <property type="entry name" value="EXODEOXYRIBONUCLEASE 7 SMALL SUBUNIT"/>
    <property type="match status" value="1"/>
</dbReference>
<dbReference type="InterPro" id="IPR037004">
    <property type="entry name" value="Exonuc_VII_ssu_sf"/>
</dbReference>